<evidence type="ECO:0000313" key="2">
    <source>
        <dbReference type="Proteomes" id="UP001203423"/>
    </source>
</evidence>
<dbReference type="Pfam" id="PF05135">
    <property type="entry name" value="Phage_connect_1"/>
    <property type="match status" value="1"/>
</dbReference>
<keyword evidence="2" id="KW-1185">Reference proteome</keyword>
<dbReference type="Proteomes" id="UP001203423">
    <property type="component" value="Unassembled WGS sequence"/>
</dbReference>
<comment type="caution">
    <text evidence="1">The sequence shown here is derived from an EMBL/GenBank/DDBJ whole genome shotgun (WGS) entry which is preliminary data.</text>
</comment>
<sequence>MLTMEEVKHQVKLEDETLSEAEEAYLQSINLASSQAVSADIGRKLYASSEDLDADENAPDNAMVINESTKLAIKLLIGHFYINREATTSERVNKIPLGIQYLLDPYRLVPI</sequence>
<dbReference type="NCBIfam" id="TIGR01560">
    <property type="entry name" value="put_DNA_pack"/>
    <property type="match status" value="1"/>
</dbReference>
<evidence type="ECO:0000313" key="1">
    <source>
        <dbReference type="EMBL" id="MCL1126713.1"/>
    </source>
</evidence>
<dbReference type="Gene3D" id="1.10.3230.30">
    <property type="entry name" value="Phage gp6-like head-tail connector protein"/>
    <property type="match status" value="1"/>
</dbReference>
<reference evidence="1 2" key="1">
    <citation type="submission" date="2022-01" db="EMBL/GenBank/DDBJ databases">
        <title>Whole genome-based taxonomy of the Shewanellaceae.</title>
        <authorList>
            <person name="Martin-Rodriguez A.J."/>
        </authorList>
    </citation>
    <scope>NUCLEOTIDE SEQUENCE [LARGE SCALE GENOMIC DNA]</scope>
    <source>
        <strain evidence="1 2">DSM 17177</strain>
    </source>
</reference>
<dbReference type="RefSeq" id="WP_248942128.1">
    <property type="nucleotide sequence ID" value="NZ_JAKIKS010000103.1"/>
</dbReference>
<organism evidence="1 2">
    <name type="scientific">Shewanella surugensis</name>
    <dbReference type="NCBI Taxonomy" id="212020"/>
    <lineage>
        <taxon>Bacteria</taxon>
        <taxon>Pseudomonadati</taxon>
        <taxon>Pseudomonadota</taxon>
        <taxon>Gammaproteobacteria</taxon>
        <taxon>Alteromonadales</taxon>
        <taxon>Shewanellaceae</taxon>
        <taxon>Shewanella</taxon>
    </lineage>
</organism>
<dbReference type="EMBL" id="JAKIKS010000103">
    <property type="protein sequence ID" value="MCL1126713.1"/>
    <property type="molecule type" value="Genomic_DNA"/>
</dbReference>
<gene>
    <name evidence="1" type="ORF">L2764_20045</name>
</gene>
<dbReference type="InterPro" id="IPR021146">
    <property type="entry name" value="Phage_gp6-like_head-tail"/>
</dbReference>
<dbReference type="InterPro" id="IPR006450">
    <property type="entry name" value="Phage_HK97_gp6-like"/>
</dbReference>
<accession>A0ABT0LGA4</accession>
<proteinExistence type="predicted"/>
<dbReference type="CDD" id="cd08054">
    <property type="entry name" value="gp6"/>
    <property type="match status" value="1"/>
</dbReference>
<name>A0ABT0LGA4_9GAMM</name>
<protein>
    <submittedName>
        <fullName evidence="1">Head-tail connector protein</fullName>
    </submittedName>
</protein>